<dbReference type="Proteomes" id="UP001620626">
    <property type="component" value="Unassembled WGS sequence"/>
</dbReference>
<dbReference type="PROSITE" id="PS50262">
    <property type="entry name" value="G_PROTEIN_RECEP_F1_2"/>
    <property type="match status" value="1"/>
</dbReference>
<dbReference type="PANTHER" id="PTHR24246:SF27">
    <property type="entry name" value="ADENOSINE RECEPTOR, ISOFORM A"/>
    <property type="match status" value="1"/>
</dbReference>
<evidence type="ECO:0000256" key="4">
    <source>
        <dbReference type="ARBA" id="ARBA00022989"/>
    </source>
</evidence>
<feature type="domain" description="G-protein coupled receptors family 1 profile" evidence="12">
    <location>
        <begin position="68"/>
        <end position="485"/>
    </location>
</feature>
<evidence type="ECO:0000256" key="6">
    <source>
        <dbReference type="ARBA" id="ARBA00023136"/>
    </source>
</evidence>
<feature type="region of interest" description="Disordered" evidence="10">
    <location>
        <begin position="220"/>
        <end position="245"/>
    </location>
</feature>
<feature type="region of interest" description="Disordered" evidence="10">
    <location>
        <begin position="624"/>
        <end position="687"/>
    </location>
</feature>
<accession>A0ABD2LXI4</accession>
<evidence type="ECO:0000256" key="10">
    <source>
        <dbReference type="SAM" id="MobiDB-lite"/>
    </source>
</evidence>
<dbReference type="GO" id="GO:0004930">
    <property type="term" value="F:G protein-coupled receptor activity"/>
    <property type="evidence" value="ECO:0007669"/>
    <property type="project" value="UniProtKB-KW"/>
</dbReference>
<protein>
    <recommendedName>
        <fullName evidence="12">G-protein coupled receptors family 1 profile domain-containing protein</fullName>
    </recommendedName>
</protein>
<evidence type="ECO:0000256" key="9">
    <source>
        <dbReference type="ARBA" id="ARBA00023224"/>
    </source>
</evidence>
<evidence type="ECO:0000256" key="11">
    <source>
        <dbReference type="SAM" id="Phobius"/>
    </source>
</evidence>
<dbReference type="GO" id="GO:0005886">
    <property type="term" value="C:plasma membrane"/>
    <property type="evidence" value="ECO:0007669"/>
    <property type="project" value="UniProtKB-SubCell"/>
</dbReference>
<reference evidence="13 14" key="1">
    <citation type="submission" date="2024-10" db="EMBL/GenBank/DDBJ databases">
        <authorList>
            <person name="Kim D."/>
        </authorList>
    </citation>
    <scope>NUCLEOTIDE SEQUENCE [LARGE SCALE GENOMIC DNA]</scope>
    <source>
        <strain evidence="13">BH-2024</strain>
    </source>
</reference>
<feature type="compositionally biased region" description="Polar residues" evidence="10">
    <location>
        <begin position="376"/>
        <end position="388"/>
    </location>
</feature>
<feature type="transmembrane region" description="Helical" evidence="11">
    <location>
        <begin position="52"/>
        <end position="76"/>
    </location>
</feature>
<dbReference type="CDD" id="cd00637">
    <property type="entry name" value="7tm_classA_rhodopsin-like"/>
    <property type="match status" value="1"/>
</dbReference>
<dbReference type="SUPFAM" id="SSF81321">
    <property type="entry name" value="Family A G protein-coupled receptor-like"/>
    <property type="match status" value="1"/>
</dbReference>
<keyword evidence="5" id="KW-0297">G-protein coupled receptor</keyword>
<dbReference type="InterPro" id="IPR017452">
    <property type="entry name" value="GPCR_Rhodpsn_7TM"/>
</dbReference>
<keyword evidence="7" id="KW-0675">Receptor</keyword>
<keyword evidence="8" id="KW-0325">Glycoprotein</keyword>
<comment type="caution">
    <text evidence="13">The sequence shown here is derived from an EMBL/GenBank/DDBJ whole genome shotgun (WGS) entry which is preliminary data.</text>
</comment>
<keyword evidence="14" id="KW-1185">Reference proteome</keyword>
<keyword evidence="6 11" id="KW-0472">Membrane</keyword>
<evidence type="ECO:0000259" key="12">
    <source>
        <dbReference type="PROSITE" id="PS50262"/>
    </source>
</evidence>
<feature type="compositionally biased region" description="Acidic residues" evidence="10">
    <location>
        <begin position="226"/>
        <end position="236"/>
    </location>
</feature>
<dbReference type="PANTHER" id="PTHR24246">
    <property type="entry name" value="OLFACTORY RECEPTOR AND ADENOSINE RECEPTOR"/>
    <property type="match status" value="1"/>
</dbReference>
<feature type="transmembrane region" description="Helical" evidence="11">
    <location>
        <begin position="131"/>
        <end position="154"/>
    </location>
</feature>
<evidence type="ECO:0000256" key="5">
    <source>
        <dbReference type="ARBA" id="ARBA00023040"/>
    </source>
</evidence>
<feature type="region of interest" description="Disordered" evidence="10">
    <location>
        <begin position="339"/>
        <end position="388"/>
    </location>
</feature>
<name>A0ABD2LXI4_9BILA</name>
<keyword evidence="9" id="KW-0807">Transducer</keyword>
<feature type="compositionally biased region" description="Basic and acidic residues" evidence="10">
    <location>
        <begin position="673"/>
        <end position="687"/>
    </location>
</feature>
<feature type="compositionally biased region" description="Basic and acidic residues" evidence="10">
    <location>
        <begin position="348"/>
        <end position="369"/>
    </location>
</feature>
<keyword evidence="4 11" id="KW-1133">Transmembrane helix</keyword>
<gene>
    <name evidence="13" type="ORF">niasHT_003757</name>
</gene>
<keyword evidence="3 11" id="KW-0812">Transmembrane</keyword>
<feature type="transmembrane region" description="Helical" evidence="11">
    <location>
        <begin position="424"/>
        <end position="445"/>
    </location>
</feature>
<evidence type="ECO:0000256" key="2">
    <source>
        <dbReference type="ARBA" id="ARBA00022475"/>
    </source>
</evidence>
<evidence type="ECO:0000256" key="1">
    <source>
        <dbReference type="ARBA" id="ARBA00004651"/>
    </source>
</evidence>
<evidence type="ECO:0000313" key="14">
    <source>
        <dbReference type="Proteomes" id="UP001620626"/>
    </source>
</evidence>
<evidence type="ECO:0000256" key="7">
    <source>
        <dbReference type="ARBA" id="ARBA00023170"/>
    </source>
</evidence>
<dbReference type="EMBL" id="JBICBT010000258">
    <property type="protein sequence ID" value="KAL3118974.1"/>
    <property type="molecule type" value="Genomic_DNA"/>
</dbReference>
<sequence>MNSKNGDEWANGGTDEKRGEPFIRQSWQAELDQQQQTTAEPFQRSAHTDAKMAAVLFCDVLGALCILLNAFVILALLRNRRRVLINVFYVLVLHCAVVDLIRGGCLIAWGMPHLLIHTMRSIDARLNALKINQFTLVILRSCNMLTIFNLLVFTTNEFIVIKYPLHYRRYFCRRTVVLILAICWLVSLLFGIGSVFANLFASSHLVLVLMNRTVSLDQQNDKMTEDGEGTAEGDDDGIPRRMDPSGVQRRQVAGLSVNVLCMLMIFVLCYVCLFTVLICYGKILRTIRQFQRHGGDGQRRTLAISVGSQKNQSKGVDRSGSIYHKRSVHQQRISNYQHHYHNQQQPGESKREEKRTEAEREGSRKESQWKKVSVPGTPQSQNSQQTNCGRCANCTTNSGAEFGKSRRCNSHRKWRTHLMSRHKYLIVIGTVLFVDILFLFPYSGIQMVALLHLNNLLATSQMTTLIRWCLQILIGVHSVCQPLCYFRMTEFRRLACCLGQKRRFVGSGSSAGGSVFGGATAGTISRTTKGNRNGGIDEPQPTTKRSIILRTVFSQGMARAEEIATMGERTERREENADWTIPAVDGPQMLLITQRRRWTRNLSLLCKEEGEELEMFLAREYRKRTTEKYGRKESEGEESGSEEKQTVAGEGERCWMREGGSLREGRVRRKKRERTEEEERPGKATKK</sequence>
<evidence type="ECO:0000256" key="8">
    <source>
        <dbReference type="ARBA" id="ARBA00023180"/>
    </source>
</evidence>
<feature type="transmembrane region" description="Helical" evidence="11">
    <location>
        <begin position="252"/>
        <end position="280"/>
    </location>
</feature>
<feature type="compositionally biased region" description="Basic and acidic residues" evidence="10">
    <location>
        <begin position="624"/>
        <end position="634"/>
    </location>
</feature>
<evidence type="ECO:0000313" key="13">
    <source>
        <dbReference type="EMBL" id="KAL3118974.1"/>
    </source>
</evidence>
<keyword evidence="2" id="KW-1003">Cell membrane</keyword>
<proteinExistence type="predicted"/>
<feature type="transmembrane region" description="Helical" evidence="11">
    <location>
        <begin position="175"/>
        <end position="201"/>
    </location>
</feature>
<feature type="transmembrane region" description="Helical" evidence="11">
    <location>
        <begin position="88"/>
        <end position="111"/>
    </location>
</feature>
<organism evidence="13 14">
    <name type="scientific">Heterodera trifolii</name>
    <dbReference type="NCBI Taxonomy" id="157864"/>
    <lineage>
        <taxon>Eukaryota</taxon>
        <taxon>Metazoa</taxon>
        <taxon>Ecdysozoa</taxon>
        <taxon>Nematoda</taxon>
        <taxon>Chromadorea</taxon>
        <taxon>Rhabditida</taxon>
        <taxon>Tylenchina</taxon>
        <taxon>Tylenchomorpha</taxon>
        <taxon>Tylenchoidea</taxon>
        <taxon>Heteroderidae</taxon>
        <taxon>Heteroderinae</taxon>
        <taxon>Heterodera</taxon>
    </lineage>
</organism>
<feature type="compositionally biased region" description="Basic and acidic residues" evidence="10">
    <location>
        <begin position="641"/>
        <end position="665"/>
    </location>
</feature>
<comment type="subcellular location">
    <subcellularLocation>
        <location evidence="1">Cell membrane</location>
        <topology evidence="1">Multi-pass membrane protein</topology>
    </subcellularLocation>
</comment>
<dbReference type="AlphaFoldDB" id="A0ABD2LXI4"/>
<evidence type="ECO:0000256" key="3">
    <source>
        <dbReference type="ARBA" id="ARBA00022692"/>
    </source>
</evidence>
<dbReference type="Gene3D" id="1.20.1070.10">
    <property type="entry name" value="Rhodopsin 7-helix transmembrane proteins"/>
    <property type="match status" value="1"/>
</dbReference>